<reference evidence="1" key="1">
    <citation type="submission" date="2020-05" db="EMBL/GenBank/DDBJ databases">
        <authorList>
            <person name="Chiriac C."/>
            <person name="Salcher M."/>
            <person name="Ghai R."/>
            <person name="Kavagutti S V."/>
        </authorList>
    </citation>
    <scope>NUCLEOTIDE SEQUENCE</scope>
</reference>
<proteinExistence type="predicted"/>
<accession>A0A6J5TDZ3</accession>
<protein>
    <submittedName>
        <fullName evidence="1">Uncharacterized protein</fullName>
    </submittedName>
</protein>
<sequence>MANDKMNSAELAKSLINRVKHLQEFNIGMDVPDGFRFNGTVPFNIQISNGIINAQIHAVTVEEASTKLHNFIGTCK</sequence>
<name>A0A6J5TDZ3_9CAUD</name>
<gene>
    <name evidence="1" type="ORF">UFOVP71_418</name>
</gene>
<organism evidence="1">
    <name type="scientific">uncultured Caudovirales phage</name>
    <dbReference type="NCBI Taxonomy" id="2100421"/>
    <lineage>
        <taxon>Viruses</taxon>
        <taxon>Duplodnaviria</taxon>
        <taxon>Heunggongvirae</taxon>
        <taxon>Uroviricota</taxon>
        <taxon>Caudoviricetes</taxon>
        <taxon>Peduoviridae</taxon>
        <taxon>Maltschvirus</taxon>
        <taxon>Maltschvirus maltsch</taxon>
    </lineage>
</organism>
<evidence type="ECO:0000313" key="1">
    <source>
        <dbReference type="EMBL" id="CAB4241880.1"/>
    </source>
</evidence>
<dbReference type="EMBL" id="LR797824">
    <property type="protein sequence ID" value="CAB4241880.1"/>
    <property type="molecule type" value="Genomic_DNA"/>
</dbReference>